<dbReference type="GO" id="GO:0005737">
    <property type="term" value="C:cytoplasm"/>
    <property type="evidence" value="ECO:0007669"/>
    <property type="project" value="TreeGrafter"/>
</dbReference>
<keyword evidence="4" id="KW-1185">Reference proteome</keyword>
<dbReference type="AlphaFoldDB" id="A0A074VW23"/>
<feature type="domain" description="Serine hydrolase" evidence="2">
    <location>
        <begin position="2"/>
        <end position="217"/>
    </location>
</feature>
<name>A0A074VW23_AURM1</name>
<accession>A0A074VW23</accession>
<evidence type="ECO:0000256" key="1">
    <source>
        <dbReference type="ARBA" id="ARBA00022801"/>
    </source>
</evidence>
<gene>
    <name evidence="3" type="ORF">M437DRAFT_81986</name>
</gene>
<dbReference type="InterPro" id="IPR005645">
    <property type="entry name" value="FSH-like_dom"/>
</dbReference>
<dbReference type="Proteomes" id="UP000030672">
    <property type="component" value="Unassembled WGS sequence"/>
</dbReference>
<dbReference type="InterPro" id="IPR029058">
    <property type="entry name" value="AB_hydrolase_fold"/>
</dbReference>
<dbReference type="InterPro" id="IPR050593">
    <property type="entry name" value="LovG"/>
</dbReference>
<protein>
    <recommendedName>
        <fullName evidence="2">Serine hydrolase domain-containing protein</fullName>
    </recommendedName>
</protein>
<evidence type="ECO:0000313" key="4">
    <source>
        <dbReference type="Proteomes" id="UP000030672"/>
    </source>
</evidence>
<proteinExistence type="predicted"/>
<reference evidence="3 4" key="1">
    <citation type="journal article" date="2014" name="BMC Genomics">
        <title>Genome sequencing of four Aureobasidium pullulans varieties: biotechnological potential, stress tolerance, and description of new species.</title>
        <authorList>
            <person name="Gostin Ar C."/>
            <person name="Ohm R.A."/>
            <person name="Kogej T."/>
            <person name="Sonjak S."/>
            <person name="Turk M."/>
            <person name="Zajc J."/>
            <person name="Zalar P."/>
            <person name="Grube M."/>
            <person name="Sun H."/>
            <person name="Han J."/>
            <person name="Sharma A."/>
            <person name="Chiniquy J."/>
            <person name="Ngan C.Y."/>
            <person name="Lipzen A."/>
            <person name="Barry K."/>
            <person name="Grigoriev I.V."/>
            <person name="Gunde-Cimerman N."/>
        </authorList>
    </citation>
    <scope>NUCLEOTIDE SEQUENCE [LARGE SCALE GENOMIC DNA]</scope>
    <source>
        <strain evidence="3 4">CBS 110374</strain>
    </source>
</reference>
<evidence type="ECO:0000259" key="2">
    <source>
        <dbReference type="Pfam" id="PF03959"/>
    </source>
</evidence>
<organism evidence="3 4">
    <name type="scientific">Aureobasidium melanogenum (strain CBS 110374)</name>
    <name type="common">Aureobasidium pullulans var. melanogenum</name>
    <dbReference type="NCBI Taxonomy" id="1043003"/>
    <lineage>
        <taxon>Eukaryota</taxon>
        <taxon>Fungi</taxon>
        <taxon>Dikarya</taxon>
        <taxon>Ascomycota</taxon>
        <taxon>Pezizomycotina</taxon>
        <taxon>Dothideomycetes</taxon>
        <taxon>Dothideomycetidae</taxon>
        <taxon>Dothideales</taxon>
        <taxon>Saccotheciaceae</taxon>
        <taxon>Aureobasidium</taxon>
    </lineage>
</organism>
<sequence>MTSKKLRVLVLHGYGQNSEMMRLKMKTLRSSIEAELKDYYPSGVEMDFVDGPVDLSDDQEETTPTRLHAWWTALDDHNRYVELDASLTSVFTQLRERPVDAIIGFSQGAALAVMIAAILENTTERRAAMAKQGSPFLFSSIPQQPLKFVIAYSGFKGSPAFYSGFYKPKISTPVLHILAKLDHMIAPEDSAKLIRSCRNSEVAEHLGGHWIPKDRGMVSLVSTYIRRVCRNTRRADSFCEPKW</sequence>
<dbReference type="SUPFAM" id="SSF53474">
    <property type="entry name" value="alpha/beta-Hydrolases"/>
    <property type="match status" value="1"/>
</dbReference>
<dbReference type="GO" id="GO:0016787">
    <property type="term" value="F:hydrolase activity"/>
    <property type="evidence" value="ECO:0007669"/>
    <property type="project" value="UniProtKB-KW"/>
</dbReference>
<dbReference type="HOGENOM" id="CLU_051938_2_0_1"/>
<dbReference type="PANTHER" id="PTHR48070:SF6">
    <property type="entry name" value="ESTERASE OVCA2"/>
    <property type="match status" value="1"/>
</dbReference>
<dbReference type="EMBL" id="KL584827">
    <property type="protein sequence ID" value="KEQ65005.1"/>
    <property type="molecule type" value="Genomic_DNA"/>
</dbReference>
<evidence type="ECO:0000313" key="3">
    <source>
        <dbReference type="EMBL" id="KEQ65005.1"/>
    </source>
</evidence>
<keyword evidence="1" id="KW-0378">Hydrolase</keyword>
<dbReference type="PANTHER" id="PTHR48070">
    <property type="entry name" value="ESTERASE OVCA2"/>
    <property type="match status" value="1"/>
</dbReference>
<dbReference type="STRING" id="1043003.A0A074VW23"/>
<dbReference type="GeneID" id="63921034"/>
<dbReference type="Gene3D" id="3.40.50.1820">
    <property type="entry name" value="alpha/beta hydrolase"/>
    <property type="match status" value="1"/>
</dbReference>
<dbReference type="RefSeq" id="XP_040882028.1">
    <property type="nucleotide sequence ID" value="XM_041027661.1"/>
</dbReference>
<dbReference type="GO" id="GO:0005634">
    <property type="term" value="C:nucleus"/>
    <property type="evidence" value="ECO:0007669"/>
    <property type="project" value="TreeGrafter"/>
</dbReference>
<dbReference type="Pfam" id="PF03959">
    <property type="entry name" value="FSH1"/>
    <property type="match status" value="1"/>
</dbReference>